<evidence type="ECO:0000256" key="5">
    <source>
        <dbReference type="ARBA" id="ARBA00023242"/>
    </source>
</evidence>
<protein>
    <recommendedName>
        <fullName evidence="7">SWI/SNF Subunit INI1 DNA binding domain-containing protein</fullName>
    </recommendedName>
</protein>
<evidence type="ECO:0000256" key="1">
    <source>
        <dbReference type="ARBA" id="ARBA00004123"/>
    </source>
</evidence>
<dbReference type="AlphaFoldDB" id="A0AA85IYF8"/>
<keyword evidence="4" id="KW-0804">Transcription</keyword>
<feature type="region of interest" description="Disordered" evidence="6">
    <location>
        <begin position="251"/>
        <end position="276"/>
    </location>
</feature>
<dbReference type="InterPro" id="IPR048664">
    <property type="entry name" value="INI1_DNA-bd"/>
</dbReference>
<feature type="compositionally biased region" description="Low complexity" evidence="6">
    <location>
        <begin position="223"/>
        <end position="237"/>
    </location>
</feature>
<keyword evidence="8" id="KW-1185">Reference proteome</keyword>
<evidence type="ECO:0000313" key="9">
    <source>
        <dbReference type="WBParaSite" id="TREG1_111700.1"/>
    </source>
</evidence>
<evidence type="ECO:0000256" key="2">
    <source>
        <dbReference type="ARBA" id="ARBA00010239"/>
    </source>
</evidence>
<dbReference type="GO" id="GO:0000228">
    <property type="term" value="C:nuclear chromosome"/>
    <property type="evidence" value="ECO:0007669"/>
    <property type="project" value="InterPro"/>
</dbReference>
<keyword evidence="5" id="KW-0539">Nucleus</keyword>
<comment type="similarity">
    <text evidence="2">Belongs to the SNF5 family.</text>
</comment>
<sequence>MSSIDLPDDISGISDVLARRNNALFTSEFLSKSKSGQLITPENKIVYLYLISRSIDYNKLSINLLNIYTMETAFRYGEKPIEFQLEPDGEYFYLASEVGRYLRLFRKELFKKYPNLWKRLVTPEEKGKLIQMGLATPITASNAMLLRTYEVNEIICEQDRLSELKNNLVIRDYSSASSTTTTNNNSSVNASTGLRSFSSVGSAKGSLSFGGGSAGGGGGGRTSLGSSSGNLGSGNSLSGAGNITTTTTGVIDHTIGTGGGGGAGGGSFKSKRDSSRWLGVSSTPNTSFHLDSVPCPTPISRLRTARQASKSFTFPFCLDDSDPIAFHENACQPECLVPIRLDIECDGVKLRDCFTWNRNEQLITLEQMAEVLCDDLDLNPINFVPAIVNAMRQQIEAHPVTDCLVGQTDTRVIIRLNIHVGNISLVDQFEWDLSEPNNSPEQFASRLCAELGLGGEFVTAVAYSIRGQLAWHQKIYAFSESPLPTVDIVFRNSNEADQWSPVVEVLTDAEMEKKIRDQDRNTRRMRRLANAQPNW</sequence>
<organism evidence="8 9">
    <name type="scientific">Trichobilharzia regenti</name>
    <name type="common">Nasal bird schistosome</name>
    <dbReference type="NCBI Taxonomy" id="157069"/>
    <lineage>
        <taxon>Eukaryota</taxon>
        <taxon>Metazoa</taxon>
        <taxon>Spiralia</taxon>
        <taxon>Lophotrochozoa</taxon>
        <taxon>Platyhelminthes</taxon>
        <taxon>Trematoda</taxon>
        <taxon>Digenea</taxon>
        <taxon>Strigeidida</taxon>
        <taxon>Schistosomatoidea</taxon>
        <taxon>Schistosomatidae</taxon>
        <taxon>Trichobilharzia</taxon>
    </lineage>
</organism>
<dbReference type="Pfam" id="PF21459">
    <property type="entry name" value="INI1_DNA-bd"/>
    <property type="match status" value="1"/>
</dbReference>
<feature type="region of interest" description="Disordered" evidence="6">
    <location>
        <begin position="212"/>
        <end position="237"/>
    </location>
</feature>
<evidence type="ECO:0000256" key="6">
    <source>
        <dbReference type="SAM" id="MobiDB-lite"/>
    </source>
</evidence>
<comment type="subcellular location">
    <subcellularLocation>
        <location evidence="1">Nucleus</location>
    </subcellularLocation>
</comment>
<evidence type="ECO:0000313" key="8">
    <source>
        <dbReference type="Proteomes" id="UP000050795"/>
    </source>
</evidence>
<accession>A0AA85IYF8</accession>
<evidence type="ECO:0000256" key="4">
    <source>
        <dbReference type="ARBA" id="ARBA00023163"/>
    </source>
</evidence>
<dbReference type="Pfam" id="PF04855">
    <property type="entry name" value="SNF5"/>
    <property type="match status" value="1"/>
</dbReference>
<keyword evidence="3" id="KW-0805">Transcription regulation</keyword>
<dbReference type="WBParaSite" id="TREG1_111700.1">
    <property type="protein sequence ID" value="TREG1_111700.1"/>
    <property type="gene ID" value="TREG1_111700"/>
</dbReference>
<feature type="domain" description="SWI/SNF Subunit INI1 DNA binding" evidence="7">
    <location>
        <begin position="79"/>
        <end position="158"/>
    </location>
</feature>
<feature type="compositionally biased region" description="Gly residues" evidence="6">
    <location>
        <begin position="256"/>
        <end position="267"/>
    </location>
</feature>
<reference evidence="8" key="1">
    <citation type="submission" date="2022-06" db="EMBL/GenBank/DDBJ databases">
        <authorList>
            <person name="Berger JAMES D."/>
            <person name="Berger JAMES D."/>
        </authorList>
    </citation>
    <scope>NUCLEOTIDE SEQUENCE [LARGE SCALE GENOMIC DNA]</scope>
</reference>
<feature type="compositionally biased region" description="Gly residues" evidence="6">
    <location>
        <begin position="212"/>
        <end position="222"/>
    </location>
</feature>
<dbReference type="PANTHER" id="PTHR10019">
    <property type="entry name" value="SNF5"/>
    <property type="match status" value="1"/>
</dbReference>
<reference evidence="9" key="2">
    <citation type="submission" date="2023-11" db="UniProtKB">
        <authorList>
            <consortium name="WormBaseParasite"/>
        </authorList>
    </citation>
    <scope>IDENTIFICATION</scope>
</reference>
<dbReference type="InterPro" id="IPR006939">
    <property type="entry name" value="SNF5"/>
</dbReference>
<proteinExistence type="inferred from homology"/>
<evidence type="ECO:0000256" key="3">
    <source>
        <dbReference type="ARBA" id="ARBA00023015"/>
    </source>
</evidence>
<evidence type="ECO:0000259" key="7">
    <source>
        <dbReference type="Pfam" id="PF21459"/>
    </source>
</evidence>
<dbReference type="Proteomes" id="UP000050795">
    <property type="component" value="Unassembled WGS sequence"/>
</dbReference>
<name>A0AA85IYF8_TRIRE</name>
<dbReference type="GO" id="GO:0006338">
    <property type="term" value="P:chromatin remodeling"/>
    <property type="evidence" value="ECO:0007669"/>
    <property type="project" value="InterPro"/>
</dbReference>
<dbReference type="CDD" id="cd21086">
    <property type="entry name" value="WH_NTD_SMARCB1"/>
    <property type="match status" value="1"/>
</dbReference>